<dbReference type="Proteomes" id="UP000663848">
    <property type="component" value="Unassembled WGS sequence"/>
</dbReference>
<gene>
    <name evidence="1" type="ORF">QYT958_LOCUS36842</name>
</gene>
<dbReference type="EMBL" id="CAJOBR010029896">
    <property type="protein sequence ID" value="CAF4988374.1"/>
    <property type="molecule type" value="Genomic_DNA"/>
</dbReference>
<proteinExistence type="predicted"/>
<accession>A0A821ZRX5</accession>
<feature type="non-terminal residue" evidence="1">
    <location>
        <position position="1"/>
    </location>
</feature>
<dbReference type="AlphaFoldDB" id="A0A821ZRX5"/>
<organism evidence="1 2">
    <name type="scientific">Rotaria socialis</name>
    <dbReference type="NCBI Taxonomy" id="392032"/>
    <lineage>
        <taxon>Eukaryota</taxon>
        <taxon>Metazoa</taxon>
        <taxon>Spiralia</taxon>
        <taxon>Gnathifera</taxon>
        <taxon>Rotifera</taxon>
        <taxon>Eurotatoria</taxon>
        <taxon>Bdelloidea</taxon>
        <taxon>Philodinida</taxon>
        <taxon>Philodinidae</taxon>
        <taxon>Rotaria</taxon>
    </lineage>
</organism>
<comment type="caution">
    <text evidence="1">The sequence shown here is derived from an EMBL/GenBank/DDBJ whole genome shotgun (WGS) entry which is preliminary data.</text>
</comment>
<protein>
    <submittedName>
        <fullName evidence="1">Uncharacterized protein</fullName>
    </submittedName>
</protein>
<evidence type="ECO:0000313" key="1">
    <source>
        <dbReference type="EMBL" id="CAF4988374.1"/>
    </source>
</evidence>
<sequence length="94" mass="10951">HRVRTENGLEFPCAWLRYCCETKNVTVGLTWLLGKKNTEIAYLEFNLYSTNITESKWQLGKDEIEKIKAYSTDDEVSRLEEAVSLIRPEAFFSL</sequence>
<evidence type="ECO:0000313" key="2">
    <source>
        <dbReference type="Proteomes" id="UP000663848"/>
    </source>
</evidence>
<name>A0A821ZRX5_9BILA</name>
<reference evidence="1" key="1">
    <citation type="submission" date="2021-02" db="EMBL/GenBank/DDBJ databases">
        <authorList>
            <person name="Nowell W R."/>
        </authorList>
    </citation>
    <scope>NUCLEOTIDE SEQUENCE</scope>
</reference>